<sequence length="352" mass="38850">MPLEQARQRSENETHTSQRQTAIDAEDVHVTYDDGTEAVQGVSLNVKEGEFFGFLGPNGAGKTTTIRTLVTLLYPTQGSVRINGYDTKNNPQAVRESIGYMAQETSIDFELTPRENLRIACRMYGVPSEEREERIEELLDLVDLRGVADKRAETFSGGMQKRLDTATVLVHRPPVVFLDEPTTGFDPEARLRVWNYFEEINDRGTTVFLTTQYLEEANELCDRLAILQEGEISHTGTPAALKSAVGTKTITLALKDPSDQNRRRAMNTVRQLTALDAATIERTADGLAIEADNARSATSELFTELSAADITITGFDIRSPTLDDVFLTLAGEEDVGGNGIATETTRVQEVSR</sequence>
<dbReference type="GO" id="GO:1900753">
    <property type="term" value="P:doxorubicin transport"/>
    <property type="evidence" value="ECO:0007669"/>
    <property type="project" value="InterPro"/>
</dbReference>
<dbReference type="PANTHER" id="PTHR43582:SF2">
    <property type="entry name" value="LINEARMYCIN RESISTANCE ATP-BINDING PROTEIN LNRL"/>
    <property type="match status" value="1"/>
</dbReference>
<dbReference type="PANTHER" id="PTHR43582">
    <property type="entry name" value="LINEARMYCIN RESISTANCE ATP-BINDING PROTEIN LNRL"/>
    <property type="match status" value="1"/>
</dbReference>
<dbReference type="SUPFAM" id="SSF52540">
    <property type="entry name" value="P-loop containing nucleoside triphosphate hydrolases"/>
    <property type="match status" value="1"/>
</dbReference>
<evidence type="ECO:0000256" key="1">
    <source>
        <dbReference type="ARBA" id="ARBA00022448"/>
    </source>
</evidence>
<dbReference type="Gene3D" id="3.40.50.300">
    <property type="entry name" value="P-loop containing nucleotide triphosphate hydrolases"/>
    <property type="match status" value="1"/>
</dbReference>
<dbReference type="InterPro" id="IPR003593">
    <property type="entry name" value="AAA+_ATPase"/>
</dbReference>
<dbReference type="Pfam" id="PF13732">
    <property type="entry name" value="DrrA1-3_C"/>
    <property type="match status" value="1"/>
</dbReference>
<dbReference type="GO" id="GO:0005524">
    <property type="term" value="F:ATP binding"/>
    <property type="evidence" value="ECO:0007669"/>
    <property type="project" value="UniProtKB-KW"/>
</dbReference>
<keyword evidence="1" id="KW-0813">Transport</keyword>
<dbReference type="OrthoDB" id="87732at2157"/>
<keyword evidence="2" id="KW-0547">Nucleotide-binding</keyword>
<evidence type="ECO:0000256" key="4">
    <source>
        <dbReference type="ARBA" id="ARBA00049985"/>
    </source>
</evidence>
<dbReference type="InterPro" id="IPR025302">
    <property type="entry name" value="DrrA1/2-like_C"/>
</dbReference>
<evidence type="ECO:0000313" key="8">
    <source>
        <dbReference type="Proteomes" id="UP000219689"/>
    </source>
</evidence>
<feature type="domain" description="ABC transporter" evidence="6">
    <location>
        <begin position="23"/>
        <end position="254"/>
    </location>
</feature>
<evidence type="ECO:0000313" key="7">
    <source>
        <dbReference type="EMBL" id="PCR88748.1"/>
    </source>
</evidence>
<dbReference type="Proteomes" id="UP000219689">
    <property type="component" value="Unassembled WGS sequence"/>
</dbReference>
<dbReference type="GO" id="GO:0043215">
    <property type="term" value="P:daunorubicin transport"/>
    <property type="evidence" value="ECO:0007669"/>
    <property type="project" value="InterPro"/>
</dbReference>
<accession>A0A2A5QPH7</accession>
<dbReference type="AlphaFoldDB" id="A0A2A5QPH7"/>
<dbReference type="InterPro" id="IPR027417">
    <property type="entry name" value="P-loop_NTPase"/>
</dbReference>
<feature type="region of interest" description="Disordered" evidence="5">
    <location>
        <begin position="1"/>
        <end position="24"/>
    </location>
</feature>
<reference evidence="7 8" key="1">
    <citation type="submission" date="2017-09" db="EMBL/GenBank/DDBJ databases">
        <title>Genome sequences of Natrinema ejinorence JCM 13890T.</title>
        <authorList>
            <person name="Roh S.W."/>
            <person name="Kim Y.B."/>
            <person name="Kim J.Y."/>
        </authorList>
    </citation>
    <scope>NUCLEOTIDE SEQUENCE [LARGE SCALE GENOMIC DNA]</scope>
    <source>
        <strain evidence="7 8">JCM 13890</strain>
    </source>
</reference>
<comment type="caution">
    <text evidence="7">The sequence shown here is derived from an EMBL/GenBank/DDBJ whole genome shotgun (WGS) entry which is preliminary data.</text>
</comment>
<gene>
    <name evidence="7" type="ORF">CP557_19825</name>
</gene>
<name>A0A2A5QPH7_9EURY</name>
<dbReference type="RefSeq" id="WP_097381769.1">
    <property type="nucleotide sequence ID" value="NZ_NXNI01000002.1"/>
</dbReference>
<evidence type="ECO:0000256" key="3">
    <source>
        <dbReference type="ARBA" id="ARBA00022840"/>
    </source>
</evidence>
<evidence type="ECO:0000259" key="6">
    <source>
        <dbReference type="PROSITE" id="PS50893"/>
    </source>
</evidence>
<dbReference type="GO" id="GO:0016887">
    <property type="term" value="F:ATP hydrolysis activity"/>
    <property type="evidence" value="ECO:0007669"/>
    <property type="project" value="InterPro"/>
</dbReference>
<proteinExistence type="inferred from homology"/>
<evidence type="ECO:0000256" key="2">
    <source>
        <dbReference type="ARBA" id="ARBA00022741"/>
    </source>
</evidence>
<dbReference type="EMBL" id="NXNI01000002">
    <property type="protein sequence ID" value="PCR88748.1"/>
    <property type="molecule type" value="Genomic_DNA"/>
</dbReference>
<dbReference type="PROSITE" id="PS50893">
    <property type="entry name" value="ABC_TRANSPORTER_2"/>
    <property type="match status" value="1"/>
</dbReference>
<evidence type="ECO:0000256" key="5">
    <source>
        <dbReference type="SAM" id="MobiDB-lite"/>
    </source>
</evidence>
<keyword evidence="8" id="KW-1185">Reference proteome</keyword>
<dbReference type="InterPro" id="IPR005894">
    <property type="entry name" value="DrrA"/>
</dbReference>
<protein>
    <submittedName>
        <fullName evidence="7">Daunorubicin ABC transporter ATP-binding protein</fullName>
    </submittedName>
</protein>
<keyword evidence="3 7" id="KW-0067">ATP-binding</keyword>
<dbReference type="SMART" id="SM00382">
    <property type="entry name" value="AAA"/>
    <property type="match status" value="1"/>
</dbReference>
<comment type="similarity">
    <text evidence="4">Belongs to the ABC transporter superfamily. Drug exporter-1 (DrugE1) (TC 3.A.1.105) family.</text>
</comment>
<feature type="compositionally biased region" description="Basic and acidic residues" evidence="5">
    <location>
        <begin position="1"/>
        <end position="16"/>
    </location>
</feature>
<organism evidence="7 8">
    <name type="scientific">Natrinema ejinorense</name>
    <dbReference type="NCBI Taxonomy" id="373386"/>
    <lineage>
        <taxon>Archaea</taxon>
        <taxon>Methanobacteriati</taxon>
        <taxon>Methanobacteriota</taxon>
        <taxon>Stenosarchaea group</taxon>
        <taxon>Halobacteria</taxon>
        <taxon>Halobacteriales</taxon>
        <taxon>Natrialbaceae</taxon>
        <taxon>Natrinema</taxon>
    </lineage>
</organism>
<dbReference type="NCBIfam" id="TIGR01188">
    <property type="entry name" value="drrA"/>
    <property type="match status" value="1"/>
</dbReference>
<dbReference type="InterPro" id="IPR003439">
    <property type="entry name" value="ABC_transporter-like_ATP-bd"/>
</dbReference>
<dbReference type="Pfam" id="PF00005">
    <property type="entry name" value="ABC_tran"/>
    <property type="match status" value="1"/>
</dbReference>